<evidence type="ECO:0000256" key="1">
    <source>
        <dbReference type="ARBA" id="ARBA00009495"/>
    </source>
</evidence>
<evidence type="ECO:0000313" key="3">
    <source>
        <dbReference type="EMBL" id="KAL1122774.1"/>
    </source>
</evidence>
<feature type="domain" description="XPG-I" evidence="2">
    <location>
        <begin position="109"/>
        <end position="192"/>
    </location>
</feature>
<keyword evidence="4" id="KW-1185">Reference proteome</keyword>
<reference evidence="3 4" key="1">
    <citation type="submission" date="2024-07" db="EMBL/GenBank/DDBJ databases">
        <title>Chromosome-level genome assembly of the water stick insect Ranatra chinensis (Heteroptera: Nepidae).</title>
        <authorList>
            <person name="Liu X."/>
        </authorList>
    </citation>
    <scope>NUCLEOTIDE SEQUENCE [LARGE SCALE GENOMIC DNA]</scope>
    <source>
        <strain evidence="3">Cailab_2021Rc</strain>
        <tissue evidence="3">Muscle</tissue>
    </source>
</reference>
<evidence type="ECO:0000259" key="2">
    <source>
        <dbReference type="Pfam" id="PF00867"/>
    </source>
</evidence>
<gene>
    <name evidence="3" type="ORF">AAG570_003101</name>
</gene>
<dbReference type="InterPro" id="IPR026784">
    <property type="entry name" value="Coact_PPARg"/>
</dbReference>
<dbReference type="PANTHER" id="PTHR15976">
    <property type="entry name" value="CONSTITUTIVE COACTIVATOR OF PEROXISOME PROLIFERATOR-ACTIVATED RECEPTOR GAMMA"/>
    <property type="match status" value="1"/>
</dbReference>
<dbReference type="InterPro" id="IPR029060">
    <property type="entry name" value="PIN-like_dom_sf"/>
</dbReference>
<dbReference type="SUPFAM" id="SSF88723">
    <property type="entry name" value="PIN domain-like"/>
    <property type="match status" value="1"/>
</dbReference>
<evidence type="ECO:0000313" key="4">
    <source>
        <dbReference type="Proteomes" id="UP001558652"/>
    </source>
</evidence>
<dbReference type="InterPro" id="IPR006086">
    <property type="entry name" value="XPG-I_dom"/>
</dbReference>
<comment type="caution">
    <text evidence="3">The sequence shown here is derived from an EMBL/GenBank/DDBJ whole genome shotgun (WGS) entry which is preliminary data.</text>
</comment>
<sequence length="224" mass="25662">MCSLKYIYSGLDFINGGQLKEYEQAVINFVNKFEALGARLVFFFDGPHKEGKRDTWKKRRLGALALMLNLLDNLENGKLVSSFKTDEIICLPVGVREVLFRTVKYVCGCEVRVALKECDEEIARYAKKNKCLAILSQDTDFIIYDSARYYLSMKFLEIQNMSTLVYDRYALAENLKISTAHLPLLATSLGNDIVPNEMLKVCMRKIIVFLCKYSFPFVLVMSIV</sequence>
<dbReference type="EMBL" id="JBFDAA010000013">
    <property type="protein sequence ID" value="KAL1122774.1"/>
    <property type="molecule type" value="Genomic_DNA"/>
</dbReference>
<comment type="similarity">
    <text evidence="1">Belongs to the constitutive coactivator of PPAR-gamma family.</text>
</comment>
<protein>
    <recommendedName>
        <fullName evidence="2">XPG-I domain-containing protein</fullName>
    </recommendedName>
</protein>
<proteinExistence type="inferred from homology"/>
<dbReference type="Proteomes" id="UP001558652">
    <property type="component" value="Unassembled WGS sequence"/>
</dbReference>
<dbReference type="Pfam" id="PF00867">
    <property type="entry name" value="XPG_I"/>
    <property type="match status" value="1"/>
</dbReference>
<dbReference type="PANTHER" id="PTHR15976:SF17">
    <property type="entry name" value="CONSTITUTIVE COACTIVATOR OF PEROXISOME PROLIFERATOR-ACTIVATED RECEPTOR GAMMA"/>
    <property type="match status" value="1"/>
</dbReference>
<accession>A0ABD0YUA2</accession>
<organism evidence="3 4">
    <name type="scientific">Ranatra chinensis</name>
    <dbReference type="NCBI Taxonomy" id="642074"/>
    <lineage>
        <taxon>Eukaryota</taxon>
        <taxon>Metazoa</taxon>
        <taxon>Ecdysozoa</taxon>
        <taxon>Arthropoda</taxon>
        <taxon>Hexapoda</taxon>
        <taxon>Insecta</taxon>
        <taxon>Pterygota</taxon>
        <taxon>Neoptera</taxon>
        <taxon>Paraneoptera</taxon>
        <taxon>Hemiptera</taxon>
        <taxon>Heteroptera</taxon>
        <taxon>Panheteroptera</taxon>
        <taxon>Nepomorpha</taxon>
        <taxon>Nepidae</taxon>
        <taxon>Ranatrinae</taxon>
        <taxon>Ranatra</taxon>
    </lineage>
</organism>
<name>A0ABD0YUA2_9HEMI</name>
<dbReference type="Gene3D" id="3.40.50.1010">
    <property type="entry name" value="5'-nuclease"/>
    <property type="match status" value="1"/>
</dbReference>
<dbReference type="AlphaFoldDB" id="A0ABD0YUA2"/>